<keyword evidence="7" id="KW-0479">Metal-binding</keyword>
<feature type="non-terminal residue" evidence="13">
    <location>
        <position position="125"/>
    </location>
</feature>
<dbReference type="EMBL" id="KN837291">
    <property type="protein sequence ID" value="KIJ29064.1"/>
    <property type="molecule type" value="Genomic_DNA"/>
</dbReference>
<keyword evidence="6" id="KW-0812">Transmembrane</keyword>
<keyword evidence="9" id="KW-0560">Oxidoreductase</keyword>
<comment type="pathway">
    <text evidence="3">Secondary metabolite biosynthesis.</text>
</comment>
<dbReference type="Gene3D" id="1.10.630.10">
    <property type="entry name" value="Cytochrome P450"/>
    <property type="match status" value="1"/>
</dbReference>
<evidence type="ECO:0000256" key="6">
    <source>
        <dbReference type="ARBA" id="ARBA00022692"/>
    </source>
</evidence>
<name>A0A0C9U4A0_SPHS4</name>
<keyword evidence="14" id="KW-1185">Reference proteome</keyword>
<comment type="similarity">
    <text evidence="4">Belongs to the cytochrome P450 family.</text>
</comment>
<evidence type="ECO:0000256" key="4">
    <source>
        <dbReference type="ARBA" id="ARBA00010617"/>
    </source>
</evidence>
<dbReference type="GO" id="GO:0004497">
    <property type="term" value="F:monooxygenase activity"/>
    <property type="evidence" value="ECO:0007669"/>
    <property type="project" value="UniProtKB-KW"/>
</dbReference>
<evidence type="ECO:0000256" key="8">
    <source>
        <dbReference type="ARBA" id="ARBA00022989"/>
    </source>
</evidence>
<comment type="cofactor">
    <cofactor evidence="1">
        <name>heme</name>
        <dbReference type="ChEBI" id="CHEBI:30413"/>
    </cofactor>
</comment>
<evidence type="ECO:0000256" key="12">
    <source>
        <dbReference type="ARBA" id="ARBA00023136"/>
    </source>
</evidence>
<evidence type="ECO:0000256" key="3">
    <source>
        <dbReference type="ARBA" id="ARBA00005179"/>
    </source>
</evidence>
<sequence>IQGKGQKELDDLLRGERLPKLEDMPSLPFVRDIMREVLRWNPVAPLGIPHLLTQENAYREFRFPKGMTVIPNIWLMLHDRQVYPDPNDFNPDRFNPDHLEPNDFSLDPFNLFVSRALGLRLPSGI</sequence>
<proteinExistence type="inferred from homology"/>
<reference evidence="13 14" key="1">
    <citation type="submission" date="2014-06" db="EMBL/GenBank/DDBJ databases">
        <title>Evolutionary Origins and Diversification of the Mycorrhizal Mutualists.</title>
        <authorList>
            <consortium name="DOE Joint Genome Institute"/>
            <consortium name="Mycorrhizal Genomics Consortium"/>
            <person name="Kohler A."/>
            <person name="Kuo A."/>
            <person name="Nagy L.G."/>
            <person name="Floudas D."/>
            <person name="Copeland A."/>
            <person name="Barry K.W."/>
            <person name="Cichocki N."/>
            <person name="Veneault-Fourrey C."/>
            <person name="LaButti K."/>
            <person name="Lindquist E.A."/>
            <person name="Lipzen A."/>
            <person name="Lundell T."/>
            <person name="Morin E."/>
            <person name="Murat C."/>
            <person name="Riley R."/>
            <person name="Ohm R."/>
            <person name="Sun H."/>
            <person name="Tunlid A."/>
            <person name="Henrissat B."/>
            <person name="Grigoriev I.V."/>
            <person name="Hibbett D.S."/>
            <person name="Martin F."/>
        </authorList>
    </citation>
    <scope>NUCLEOTIDE SEQUENCE [LARGE SCALE GENOMIC DNA]</scope>
    <source>
        <strain evidence="13 14">SS14</strain>
    </source>
</reference>
<dbReference type="HOGENOM" id="CLU_001570_20_3_1"/>
<dbReference type="OrthoDB" id="3934656at2759"/>
<dbReference type="SUPFAM" id="SSF48264">
    <property type="entry name" value="Cytochrome P450"/>
    <property type="match status" value="1"/>
</dbReference>
<evidence type="ECO:0000313" key="13">
    <source>
        <dbReference type="EMBL" id="KIJ29064.1"/>
    </source>
</evidence>
<evidence type="ECO:0008006" key="15">
    <source>
        <dbReference type="Google" id="ProtNLM"/>
    </source>
</evidence>
<dbReference type="Pfam" id="PF00067">
    <property type="entry name" value="p450"/>
    <property type="match status" value="1"/>
</dbReference>
<comment type="subcellular location">
    <subcellularLocation>
        <location evidence="2">Membrane</location>
    </subcellularLocation>
</comment>
<keyword evidence="11" id="KW-0503">Monooxygenase</keyword>
<dbReference type="InterPro" id="IPR036396">
    <property type="entry name" value="Cyt_P450_sf"/>
</dbReference>
<organism evidence="13 14">
    <name type="scientific">Sphaerobolus stellatus (strain SS14)</name>
    <dbReference type="NCBI Taxonomy" id="990650"/>
    <lineage>
        <taxon>Eukaryota</taxon>
        <taxon>Fungi</taxon>
        <taxon>Dikarya</taxon>
        <taxon>Basidiomycota</taxon>
        <taxon>Agaricomycotina</taxon>
        <taxon>Agaricomycetes</taxon>
        <taxon>Phallomycetidae</taxon>
        <taxon>Geastrales</taxon>
        <taxon>Sphaerobolaceae</taxon>
        <taxon>Sphaerobolus</taxon>
    </lineage>
</organism>
<evidence type="ECO:0000256" key="11">
    <source>
        <dbReference type="ARBA" id="ARBA00023033"/>
    </source>
</evidence>
<dbReference type="PANTHER" id="PTHR46300:SF2">
    <property type="entry name" value="CYTOCHROME P450 MONOOXYGENASE ALNH-RELATED"/>
    <property type="match status" value="1"/>
</dbReference>
<gene>
    <name evidence="13" type="ORF">M422DRAFT_189016</name>
</gene>
<evidence type="ECO:0000256" key="10">
    <source>
        <dbReference type="ARBA" id="ARBA00023004"/>
    </source>
</evidence>
<evidence type="ECO:0000256" key="7">
    <source>
        <dbReference type="ARBA" id="ARBA00022723"/>
    </source>
</evidence>
<evidence type="ECO:0000256" key="5">
    <source>
        <dbReference type="ARBA" id="ARBA00022617"/>
    </source>
</evidence>
<dbReference type="PANTHER" id="PTHR46300">
    <property type="entry name" value="P450, PUTATIVE (EUROFUNG)-RELATED-RELATED"/>
    <property type="match status" value="1"/>
</dbReference>
<accession>A0A0C9U4A0</accession>
<dbReference type="Proteomes" id="UP000054279">
    <property type="component" value="Unassembled WGS sequence"/>
</dbReference>
<evidence type="ECO:0000256" key="1">
    <source>
        <dbReference type="ARBA" id="ARBA00001971"/>
    </source>
</evidence>
<keyword evidence="10" id="KW-0408">Iron</keyword>
<dbReference type="AlphaFoldDB" id="A0A0C9U4A0"/>
<keyword evidence="8" id="KW-1133">Transmembrane helix</keyword>
<protein>
    <recommendedName>
        <fullName evidence="15">Cytochrome P450</fullName>
    </recommendedName>
</protein>
<dbReference type="GO" id="GO:0005506">
    <property type="term" value="F:iron ion binding"/>
    <property type="evidence" value="ECO:0007669"/>
    <property type="project" value="InterPro"/>
</dbReference>
<evidence type="ECO:0000313" key="14">
    <source>
        <dbReference type="Proteomes" id="UP000054279"/>
    </source>
</evidence>
<evidence type="ECO:0000256" key="9">
    <source>
        <dbReference type="ARBA" id="ARBA00023002"/>
    </source>
</evidence>
<dbReference type="GO" id="GO:0016705">
    <property type="term" value="F:oxidoreductase activity, acting on paired donors, with incorporation or reduction of molecular oxygen"/>
    <property type="evidence" value="ECO:0007669"/>
    <property type="project" value="InterPro"/>
</dbReference>
<dbReference type="GO" id="GO:0020037">
    <property type="term" value="F:heme binding"/>
    <property type="evidence" value="ECO:0007669"/>
    <property type="project" value="InterPro"/>
</dbReference>
<dbReference type="PRINTS" id="PR00463">
    <property type="entry name" value="EP450I"/>
</dbReference>
<dbReference type="InterPro" id="IPR002401">
    <property type="entry name" value="Cyt_P450_E_grp-I"/>
</dbReference>
<dbReference type="InterPro" id="IPR001128">
    <property type="entry name" value="Cyt_P450"/>
</dbReference>
<evidence type="ECO:0000256" key="2">
    <source>
        <dbReference type="ARBA" id="ARBA00004370"/>
    </source>
</evidence>
<dbReference type="InterPro" id="IPR050364">
    <property type="entry name" value="Cytochrome_P450_fung"/>
</dbReference>
<dbReference type="GO" id="GO:0016020">
    <property type="term" value="C:membrane"/>
    <property type="evidence" value="ECO:0007669"/>
    <property type="project" value="UniProtKB-SubCell"/>
</dbReference>
<keyword evidence="5" id="KW-0349">Heme</keyword>
<keyword evidence="12" id="KW-0472">Membrane</keyword>